<feature type="compositionally biased region" description="Pro residues" evidence="1">
    <location>
        <begin position="869"/>
        <end position="879"/>
    </location>
</feature>
<protein>
    <recommendedName>
        <fullName evidence="4">Proteophosphoglycan ppg4</fullName>
    </recommendedName>
</protein>
<dbReference type="Proteomes" id="UP001437256">
    <property type="component" value="Unassembled WGS sequence"/>
</dbReference>
<feature type="compositionally biased region" description="Low complexity" evidence="1">
    <location>
        <begin position="297"/>
        <end position="309"/>
    </location>
</feature>
<evidence type="ECO:0000313" key="3">
    <source>
        <dbReference type="Proteomes" id="UP001437256"/>
    </source>
</evidence>
<feature type="region of interest" description="Disordered" evidence="1">
    <location>
        <begin position="492"/>
        <end position="526"/>
    </location>
</feature>
<gene>
    <name evidence="2" type="ORF">AAF712_004184</name>
</gene>
<keyword evidence="3" id="KW-1185">Reference proteome</keyword>
<feature type="compositionally biased region" description="Low complexity" evidence="1">
    <location>
        <begin position="1014"/>
        <end position="1034"/>
    </location>
</feature>
<proteinExistence type="predicted"/>
<name>A0ABR3A773_9AGAR</name>
<feature type="compositionally biased region" description="Basic and acidic residues" evidence="1">
    <location>
        <begin position="136"/>
        <end position="169"/>
    </location>
</feature>
<dbReference type="EMBL" id="JBBXMP010000016">
    <property type="protein sequence ID" value="KAL0068853.1"/>
    <property type="molecule type" value="Genomic_DNA"/>
</dbReference>
<feature type="compositionally biased region" description="Basic residues" evidence="1">
    <location>
        <begin position="267"/>
        <end position="276"/>
    </location>
</feature>
<reference evidence="2 3" key="1">
    <citation type="submission" date="2024-05" db="EMBL/GenBank/DDBJ databases">
        <title>A draft genome resource for the thread blight pathogen Marasmius tenuissimus strain MS-2.</title>
        <authorList>
            <person name="Yulfo-Soto G.E."/>
            <person name="Baruah I.K."/>
            <person name="Amoako-Attah I."/>
            <person name="Bukari Y."/>
            <person name="Meinhardt L.W."/>
            <person name="Bailey B.A."/>
            <person name="Cohen S.P."/>
        </authorList>
    </citation>
    <scope>NUCLEOTIDE SEQUENCE [LARGE SCALE GENOMIC DNA]</scope>
    <source>
        <strain evidence="2 3">MS-2</strain>
    </source>
</reference>
<evidence type="ECO:0000313" key="2">
    <source>
        <dbReference type="EMBL" id="KAL0068853.1"/>
    </source>
</evidence>
<feature type="region of interest" description="Disordered" evidence="1">
    <location>
        <begin position="995"/>
        <end position="1034"/>
    </location>
</feature>
<feature type="region of interest" description="Disordered" evidence="1">
    <location>
        <begin position="538"/>
        <end position="565"/>
    </location>
</feature>
<sequence length="1093" mass="118958">MLIRLLPPPTQPTVLFKLTFENLPEAIQIPTAWSNQLAALAIDDLEVPNLLHAFDKSAGIQCIVEEVTFDLVERTVRCLFVDGEVEQWEMNEEAERECGCPQTGYKGNFGCGVCRRRPTLTERLESVLDDVSGSAKETERERKAAQEINRAAEKGERVNGSNGDHDGSPDAKPLTLNSPPGTLKGNHKKQRSLLMNLVASLLPTSTPEVAGRSRPPKRANSLPSTRAPSPSDRSPPGDSQTSETSAGWSSWTTLARTMSNPIGRKPSSGKRRKLKSKSISESPVLTRPDNSAEFVESPTSYSSPSSPVSTAPPSPSLQPVRTRPVSTCSLPPGFVCPPVIIAPPPVPKLTARALRRRARSTLVDTFRLCVLPELQNRVRVSPTPGVQPSGWETTIIAATTYYSWYMNSMIKRVEKRLAEIVDEAAECLTHAEAQSDLNEADQSWRRKVSIDDCSDLVPSHEEDSVSAASTSVFMTATEEGTLTTTTATTLYESFDDPSYDSDGTSDTDSTFPHTPGPSSPVISGEQGYFLPKSEELQPVDEAGSPSNASPAEAQPTPSDVLGHLPSFPSIDSSTLSGSLRQVITQLDTTYTALVALHSHLAGLVASAREREKEAIDDVYARDELLEVRCRRRAWLGKGWGLPRSTGELATSTSTQFSSSASWKTSPQAASGLAAPFRPSGLGQHTWSGDEWEYDPWYCYSDYCSTADGHGHEIYQSFSRSRLDSFDDDEEDIFSQTGTSTSSLHSGYAYQYSGRPYDDTDTAFATPRELMRRSLDEGMTPLADETFPEPLLPHSRFPSPAALEQQQQQMGSDLGTRRPPKDQLNVISERRHSAGDAMVLSTQPLTDPFEDPEAEVPRPRRKSSGAVLASPPPPPPPPPQDVFEEFFEWAHPQTREGDADLEGSGSAGDDDKPRSSVFSPVAGAKHKGHSRRSSSMSESKLFFPVSEDDEREEEEAEENLIEDGFTFDVSGLGINSPPPELVRPRVRTESFKLQCPPDLGLGLGRRASVPGEPVSPTSPTFSTFPSSPSSPTSYHSTPLVQMSVSLLPVPSDSANFELELVVGHPYPTHSKKNSQGWLSKEGGVENSHPVGIIA</sequence>
<comment type="caution">
    <text evidence="2">The sequence shown here is derived from an EMBL/GenBank/DDBJ whole genome shotgun (WGS) entry which is preliminary data.</text>
</comment>
<feature type="compositionally biased region" description="Acidic residues" evidence="1">
    <location>
        <begin position="945"/>
        <end position="960"/>
    </location>
</feature>
<accession>A0ABR3A773</accession>
<feature type="compositionally biased region" description="Low complexity" evidence="1">
    <location>
        <begin position="223"/>
        <end position="239"/>
    </location>
</feature>
<feature type="region of interest" description="Disordered" evidence="1">
    <location>
        <begin position="779"/>
        <end position="981"/>
    </location>
</feature>
<feature type="region of interest" description="Disordered" evidence="1">
    <location>
        <begin position="204"/>
        <end position="324"/>
    </location>
</feature>
<evidence type="ECO:0000256" key="1">
    <source>
        <dbReference type="SAM" id="MobiDB-lite"/>
    </source>
</evidence>
<feature type="region of interest" description="Disordered" evidence="1">
    <location>
        <begin position="131"/>
        <end position="188"/>
    </location>
</feature>
<evidence type="ECO:0008006" key="4">
    <source>
        <dbReference type="Google" id="ProtNLM"/>
    </source>
</evidence>
<feature type="compositionally biased region" description="Acidic residues" evidence="1">
    <location>
        <begin position="493"/>
        <end position="505"/>
    </location>
</feature>
<feature type="compositionally biased region" description="Polar residues" evidence="1">
    <location>
        <begin position="240"/>
        <end position="260"/>
    </location>
</feature>
<organism evidence="2 3">
    <name type="scientific">Marasmius tenuissimus</name>
    <dbReference type="NCBI Taxonomy" id="585030"/>
    <lineage>
        <taxon>Eukaryota</taxon>
        <taxon>Fungi</taxon>
        <taxon>Dikarya</taxon>
        <taxon>Basidiomycota</taxon>
        <taxon>Agaricomycotina</taxon>
        <taxon>Agaricomycetes</taxon>
        <taxon>Agaricomycetidae</taxon>
        <taxon>Agaricales</taxon>
        <taxon>Marasmiineae</taxon>
        <taxon>Marasmiaceae</taxon>
        <taxon>Marasmius</taxon>
    </lineage>
</organism>